<keyword evidence="1" id="KW-0472">Membrane</keyword>
<sequence>MHSHADFNAIQSSIESLAVAVHEYHSTMTVCLASTMAAIENLRRQISLIFPLIDDTPPPPPPAPLPAPQLLVVFIPNILPPQQLRQHHHNIIPTQLQQQLSLSLPSAHVVPLVPSSTHVPDSSSVRHPQTPEMSLSQYPLYHVTQFAPVVSFLFGLIVRGLVTVFDRRW</sequence>
<proteinExistence type="predicted"/>
<name>A0AAW2VPT0_SESRA</name>
<protein>
    <submittedName>
        <fullName evidence="2">Uncharacterized protein</fullName>
    </submittedName>
</protein>
<evidence type="ECO:0000313" key="2">
    <source>
        <dbReference type="EMBL" id="KAL0430426.1"/>
    </source>
</evidence>
<evidence type="ECO:0000256" key="1">
    <source>
        <dbReference type="SAM" id="Phobius"/>
    </source>
</evidence>
<dbReference type="EMBL" id="JACGWJ010000003">
    <property type="protein sequence ID" value="KAL0430426.1"/>
    <property type="molecule type" value="Genomic_DNA"/>
</dbReference>
<keyword evidence="1" id="KW-1133">Transmembrane helix</keyword>
<keyword evidence="1" id="KW-0812">Transmembrane</keyword>
<accession>A0AAW2VPT0</accession>
<feature type="transmembrane region" description="Helical" evidence="1">
    <location>
        <begin position="146"/>
        <end position="165"/>
    </location>
</feature>
<reference evidence="2" key="1">
    <citation type="submission" date="2020-06" db="EMBL/GenBank/DDBJ databases">
        <authorList>
            <person name="Li T."/>
            <person name="Hu X."/>
            <person name="Zhang T."/>
            <person name="Song X."/>
            <person name="Zhang H."/>
            <person name="Dai N."/>
            <person name="Sheng W."/>
            <person name="Hou X."/>
            <person name="Wei L."/>
        </authorList>
    </citation>
    <scope>NUCLEOTIDE SEQUENCE</scope>
    <source>
        <strain evidence="2">G02</strain>
        <tissue evidence="2">Leaf</tissue>
    </source>
</reference>
<dbReference type="AlphaFoldDB" id="A0AAW2VPT0"/>
<organism evidence="2">
    <name type="scientific">Sesamum radiatum</name>
    <name type="common">Black benniseed</name>
    <dbReference type="NCBI Taxonomy" id="300843"/>
    <lineage>
        <taxon>Eukaryota</taxon>
        <taxon>Viridiplantae</taxon>
        <taxon>Streptophyta</taxon>
        <taxon>Embryophyta</taxon>
        <taxon>Tracheophyta</taxon>
        <taxon>Spermatophyta</taxon>
        <taxon>Magnoliopsida</taxon>
        <taxon>eudicotyledons</taxon>
        <taxon>Gunneridae</taxon>
        <taxon>Pentapetalae</taxon>
        <taxon>asterids</taxon>
        <taxon>lamiids</taxon>
        <taxon>Lamiales</taxon>
        <taxon>Pedaliaceae</taxon>
        <taxon>Sesamum</taxon>
    </lineage>
</organism>
<comment type="caution">
    <text evidence="2">The sequence shown here is derived from an EMBL/GenBank/DDBJ whole genome shotgun (WGS) entry which is preliminary data.</text>
</comment>
<gene>
    <name evidence="2" type="ORF">Sradi_0668600</name>
</gene>
<reference evidence="2" key="2">
    <citation type="journal article" date="2024" name="Plant">
        <title>Genomic evolution and insights into agronomic trait innovations of Sesamum species.</title>
        <authorList>
            <person name="Miao H."/>
            <person name="Wang L."/>
            <person name="Qu L."/>
            <person name="Liu H."/>
            <person name="Sun Y."/>
            <person name="Le M."/>
            <person name="Wang Q."/>
            <person name="Wei S."/>
            <person name="Zheng Y."/>
            <person name="Lin W."/>
            <person name="Duan Y."/>
            <person name="Cao H."/>
            <person name="Xiong S."/>
            <person name="Wang X."/>
            <person name="Wei L."/>
            <person name="Li C."/>
            <person name="Ma Q."/>
            <person name="Ju M."/>
            <person name="Zhao R."/>
            <person name="Li G."/>
            <person name="Mu C."/>
            <person name="Tian Q."/>
            <person name="Mei H."/>
            <person name="Zhang T."/>
            <person name="Gao T."/>
            <person name="Zhang H."/>
        </authorList>
    </citation>
    <scope>NUCLEOTIDE SEQUENCE</scope>
    <source>
        <strain evidence="2">G02</strain>
    </source>
</reference>